<proteinExistence type="predicted"/>
<evidence type="ECO:0000313" key="1">
    <source>
        <dbReference type="EMBL" id="RYU92608.1"/>
    </source>
</evidence>
<reference evidence="1 2" key="1">
    <citation type="submission" date="2019-02" db="EMBL/GenBank/DDBJ databases">
        <title>Bacterial novel species Emticicia sp. 17J42-9 isolated from soil.</title>
        <authorList>
            <person name="Jung H.-Y."/>
        </authorList>
    </citation>
    <scope>NUCLEOTIDE SEQUENCE [LARGE SCALE GENOMIC DNA]</scope>
    <source>
        <strain evidence="1 2">17J42-9</strain>
    </source>
</reference>
<dbReference type="AlphaFoldDB" id="A0A4Q5LSN6"/>
<gene>
    <name evidence="1" type="ORF">EWM59_26285</name>
</gene>
<dbReference type="RefSeq" id="WP_130024204.1">
    <property type="nucleotide sequence ID" value="NZ_SEWF01000083.1"/>
</dbReference>
<dbReference type="EMBL" id="SEWF01000083">
    <property type="protein sequence ID" value="RYU92608.1"/>
    <property type="molecule type" value="Genomic_DNA"/>
</dbReference>
<keyword evidence="2" id="KW-1185">Reference proteome</keyword>
<sequence length="69" mass="8031">MPNLKNFRSFLTKQQKDEPTFSLSGIEEKLELPTLLLQHFIKGRKDLGEYSDKVIEFFSSIGYDDNVAY</sequence>
<organism evidence="1 2">
    <name type="scientific">Emticicia agri</name>
    <dbReference type="NCBI Taxonomy" id="2492393"/>
    <lineage>
        <taxon>Bacteria</taxon>
        <taxon>Pseudomonadati</taxon>
        <taxon>Bacteroidota</taxon>
        <taxon>Cytophagia</taxon>
        <taxon>Cytophagales</taxon>
        <taxon>Leadbetterellaceae</taxon>
        <taxon>Emticicia</taxon>
    </lineage>
</organism>
<protein>
    <submittedName>
        <fullName evidence="1">Uncharacterized protein</fullName>
    </submittedName>
</protein>
<dbReference type="OrthoDB" id="964003at2"/>
<comment type="caution">
    <text evidence="1">The sequence shown here is derived from an EMBL/GenBank/DDBJ whole genome shotgun (WGS) entry which is preliminary data.</text>
</comment>
<evidence type="ECO:0000313" key="2">
    <source>
        <dbReference type="Proteomes" id="UP000293162"/>
    </source>
</evidence>
<dbReference type="Proteomes" id="UP000293162">
    <property type="component" value="Unassembled WGS sequence"/>
</dbReference>
<accession>A0A4Q5LSN6</accession>
<name>A0A4Q5LSN6_9BACT</name>